<keyword evidence="1 4" id="KW-0808">Transferase</keyword>
<dbReference type="RefSeq" id="WP_075777449.1">
    <property type="nucleotide sequence ID" value="NZ_CP019437.1"/>
</dbReference>
<evidence type="ECO:0000259" key="2">
    <source>
        <dbReference type="Pfam" id="PF00534"/>
    </source>
</evidence>
<dbReference type="Proteomes" id="UP000185622">
    <property type="component" value="Chromosome"/>
</dbReference>
<reference evidence="4 5" key="1">
    <citation type="submission" date="2017-01" db="EMBL/GenBank/DDBJ databases">
        <title>The complete genome sequence of a sulfur-oxidizing marine bacterium Thioclava sp. 25B10_4T.</title>
        <authorList>
            <person name="Liu Y."/>
            <person name="Lai Q."/>
            <person name="Shao Z."/>
        </authorList>
    </citation>
    <scope>NUCLEOTIDE SEQUENCE [LARGE SCALE GENOMIC DNA]</scope>
    <source>
        <strain evidence="4 5">25B10_4</strain>
    </source>
</reference>
<name>A0ABM6IEG6_9RHOB</name>
<evidence type="ECO:0000313" key="5">
    <source>
        <dbReference type="Proteomes" id="UP000185622"/>
    </source>
</evidence>
<protein>
    <submittedName>
        <fullName evidence="4">Glycosyl transferase</fullName>
    </submittedName>
</protein>
<feature type="domain" description="DUF1972" evidence="3">
    <location>
        <begin position="3"/>
        <end position="175"/>
    </location>
</feature>
<feature type="domain" description="Glycosyl transferase family 1" evidence="2">
    <location>
        <begin position="193"/>
        <end position="299"/>
    </location>
</feature>
<keyword evidence="5" id="KW-1185">Reference proteome</keyword>
<dbReference type="SUPFAM" id="SSF53756">
    <property type="entry name" value="UDP-Glycosyltransferase/glycogen phosphorylase"/>
    <property type="match status" value="1"/>
</dbReference>
<sequence length="359" mass="40307">MRIAILGTVGVPGRYGGFETLAENLVRYHKRTGHRSALTVWCSAKDNCEHPVHFESADLRYVDLRANGAQSIPYDVISLWQAVRSGHDRILLLGVSGALALPLFRLISQSRVITNIDGIEWKREKWKGLARLVLRASEWAAVHFSHEVIADNQAIADHVRETYGFNCHVIAYGGDHALDHIGKAEVPAGLPPHFALALCRIEPENNVDLILEAFDELDTPLVFVGNWDNNAYSRDLKARYSGRPNLHLVDPIYESGALHALRRRASVYLHGHSAGGTNPSLVEMMHFGVPIITHGCAFNRNSTEGQAYYFKTAAELADRLRRLNPEDAAQIGAKMREIAKRRYTWERIGEAYFQLLERN</sequence>
<gene>
    <name evidence="4" type="ORF">BMG03_04705</name>
</gene>
<dbReference type="Gene3D" id="3.40.50.2000">
    <property type="entry name" value="Glycogen Phosphorylase B"/>
    <property type="match status" value="2"/>
</dbReference>
<evidence type="ECO:0000259" key="3">
    <source>
        <dbReference type="Pfam" id="PF09314"/>
    </source>
</evidence>
<dbReference type="PANTHER" id="PTHR46401:SF2">
    <property type="entry name" value="GLYCOSYLTRANSFERASE WBBK-RELATED"/>
    <property type="match status" value="1"/>
</dbReference>
<proteinExistence type="predicted"/>
<evidence type="ECO:0000256" key="1">
    <source>
        <dbReference type="ARBA" id="ARBA00022679"/>
    </source>
</evidence>
<dbReference type="EMBL" id="CP019437">
    <property type="protein sequence ID" value="AQS47176.1"/>
    <property type="molecule type" value="Genomic_DNA"/>
</dbReference>
<dbReference type="PANTHER" id="PTHR46401">
    <property type="entry name" value="GLYCOSYLTRANSFERASE WBBK-RELATED"/>
    <property type="match status" value="1"/>
</dbReference>
<dbReference type="Pfam" id="PF00534">
    <property type="entry name" value="Glycos_transf_1"/>
    <property type="match status" value="1"/>
</dbReference>
<organism evidence="4 5">
    <name type="scientific">Thioclava nitratireducens</name>
    <dbReference type="NCBI Taxonomy" id="1915078"/>
    <lineage>
        <taxon>Bacteria</taxon>
        <taxon>Pseudomonadati</taxon>
        <taxon>Pseudomonadota</taxon>
        <taxon>Alphaproteobacteria</taxon>
        <taxon>Rhodobacterales</taxon>
        <taxon>Paracoccaceae</taxon>
        <taxon>Thioclava</taxon>
    </lineage>
</organism>
<evidence type="ECO:0000313" key="4">
    <source>
        <dbReference type="EMBL" id="AQS47176.1"/>
    </source>
</evidence>
<dbReference type="GO" id="GO:0016740">
    <property type="term" value="F:transferase activity"/>
    <property type="evidence" value="ECO:0007669"/>
    <property type="project" value="UniProtKB-KW"/>
</dbReference>
<dbReference type="Pfam" id="PF09314">
    <property type="entry name" value="DUF1972"/>
    <property type="match status" value="1"/>
</dbReference>
<dbReference type="InterPro" id="IPR001296">
    <property type="entry name" value="Glyco_trans_1"/>
</dbReference>
<accession>A0ABM6IEG6</accession>
<dbReference type="InterPro" id="IPR015393">
    <property type="entry name" value="DUF1972"/>
</dbReference>